<reference evidence="2 3" key="1">
    <citation type="journal article" date="2024" name="Microbiol. Resour. Announc.">
        <title>Genome annotations for the ascomycete fungi Trichoderma harzianum, Trichoderma aggressivum, and Purpureocillium lilacinum.</title>
        <authorList>
            <person name="Beijen E.P.W."/>
            <person name="Ohm R.A."/>
        </authorList>
    </citation>
    <scope>NUCLEOTIDE SEQUENCE [LARGE SCALE GENOMIC DNA]</scope>
    <source>
        <strain evidence="2 3">CBS 150709</strain>
    </source>
</reference>
<feature type="region of interest" description="Disordered" evidence="1">
    <location>
        <begin position="510"/>
        <end position="553"/>
    </location>
</feature>
<name>A0ABR0C697_PURLI</name>
<evidence type="ECO:0000313" key="2">
    <source>
        <dbReference type="EMBL" id="KAK4091690.1"/>
    </source>
</evidence>
<feature type="region of interest" description="Disordered" evidence="1">
    <location>
        <begin position="39"/>
        <end position="70"/>
    </location>
</feature>
<dbReference type="Proteomes" id="UP001287286">
    <property type="component" value="Unassembled WGS sequence"/>
</dbReference>
<proteinExistence type="predicted"/>
<feature type="compositionally biased region" description="Polar residues" evidence="1">
    <location>
        <begin position="39"/>
        <end position="51"/>
    </location>
</feature>
<organism evidence="2 3">
    <name type="scientific">Purpureocillium lilacinum</name>
    <name type="common">Paecilomyces lilacinus</name>
    <dbReference type="NCBI Taxonomy" id="33203"/>
    <lineage>
        <taxon>Eukaryota</taxon>
        <taxon>Fungi</taxon>
        <taxon>Dikarya</taxon>
        <taxon>Ascomycota</taxon>
        <taxon>Pezizomycotina</taxon>
        <taxon>Sordariomycetes</taxon>
        <taxon>Hypocreomycetidae</taxon>
        <taxon>Hypocreales</taxon>
        <taxon>Ophiocordycipitaceae</taxon>
        <taxon>Purpureocillium</taxon>
    </lineage>
</organism>
<protein>
    <submittedName>
        <fullName evidence="2">Uncharacterized protein</fullName>
    </submittedName>
</protein>
<comment type="caution">
    <text evidence="2">The sequence shown here is derived from an EMBL/GenBank/DDBJ whole genome shotgun (WGS) entry which is preliminary data.</text>
</comment>
<dbReference type="EMBL" id="JAWRVI010000011">
    <property type="protein sequence ID" value="KAK4091690.1"/>
    <property type="molecule type" value="Genomic_DNA"/>
</dbReference>
<accession>A0ABR0C697</accession>
<evidence type="ECO:0000256" key="1">
    <source>
        <dbReference type="SAM" id="MobiDB-lite"/>
    </source>
</evidence>
<feature type="compositionally biased region" description="Basic and acidic residues" evidence="1">
    <location>
        <begin position="543"/>
        <end position="552"/>
    </location>
</feature>
<evidence type="ECO:0000313" key="3">
    <source>
        <dbReference type="Proteomes" id="UP001287286"/>
    </source>
</evidence>
<sequence length="696" mass="73936">MSFVTHSPRCQGRALIARVPAAGTGEDPRIRVKRLRGSVTGTGRKTGQCSQPPAAANLGAPPAPPAAATPAAVPEGGFPGEGAPVGDWWRRVAPGVAPRVKDEPPTRKGSLGMGMASFLNPSVQQDRQTDRLGEWVWQRPAPPSIIPHPQDPWGRGPDVPHEGGPCHAKYCRSASSKKYKDGDRDLILIILFESLMCMHTHTLPLALLPSPTPVDHGLRAPDAQPAPRTRGRDATMMQGCDRIASRFHPVTRPWGRDADRNQVAARGCGSQRANNGGRSSGGIEISTCSPAEVSGGGGGGCHWAVEGRTPDERRACWLAGRLGGKGIWILAVVDGRAGNVPGDGGAGAGDWRKGGSGRAVLLQGMATRSTARRTRKLRAWKPPLVLRNNARGRSSNMTVASTACCAFPCSVHSVPRCNAPRHVLLPRASAITHTHTQRHTLARMVFGCVTEPGQPITPIPQPARPAQPGHPSIRPSIRLSKLGSQSRTTDALACAVRQVAYSLPPPFISVTRLPERPTASSSTSPGGARPRQRQPLLNLPDPVDTRCTEGRPRCSGRLLAPSAELAVRCAAAALATRGAALEHGHDLTARHACSFPASPARPLSPLVPVASHVPFVRFRTKYEAAAWEAFRVATPHRTARLAHGIVAATPLRVLVLLRHRRHQAAQWDPSPSPSPLPAWLPCCPGRAIQAHSSPAA</sequence>
<gene>
    <name evidence="2" type="ORF">Purlil1_4120</name>
</gene>
<keyword evidence="3" id="KW-1185">Reference proteome</keyword>